<accession>A0A6S6U7Y6</accession>
<dbReference type="GO" id="GO:0003677">
    <property type="term" value="F:DNA binding"/>
    <property type="evidence" value="ECO:0007669"/>
    <property type="project" value="InterPro"/>
</dbReference>
<dbReference type="SUPFAM" id="SSF109709">
    <property type="entry name" value="KorB DNA-binding domain-like"/>
    <property type="match status" value="1"/>
</dbReference>
<gene>
    <name evidence="3" type="ORF">HELGO_WM67190</name>
</gene>
<dbReference type="GO" id="GO:0005694">
    <property type="term" value="C:chromosome"/>
    <property type="evidence" value="ECO:0007669"/>
    <property type="project" value="TreeGrafter"/>
</dbReference>
<dbReference type="SMART" id="SM00470">
    <property type="entry name" value="ParB"/>
    <property type="match status" value="1"/>
</dbReference>
<dbReference type="PANTHER" id="PTHR33375:SF1">
    <property type="entry name" value="CHROMOSOME-PARTITIONING PROTEIN PARB-RELATED"/>
    <property type="match status" value="1"/>
</dbReference>
<comment type="similarity">
    <text evidence="1">Belongs to the ParB family.</text>
</comment>
<name>A0A6S6U7Y6_9BACT</name>
<protein>
    <submittedName>
        <fullName evidence="3">Chromosome (Plasmid) partitioning protein ParB</fullName>
    </submittedName>
</protein>
<dbReference type="Gene3D" id="1.10.10.2830">
    <property type="match status" value="1"/>
</dbReference>
<evidence type="ECO:0000259" key="2">
    <source>
        <dbReference type="SMART" id="SM00470"/>
    </source>
</evidence>
<dbReference type="SUPFAM" id="SSF110849">
    <property type="entry name" value="ParB/Sulfiredoxin"/>
    <property type="match status" value="1"/>
</dbReference>
<dbReference type="Pfam" id="PF02195">
    <property type="entry name" value="ParB_N"/>
    <property type="match status" value="1"/>
</dbReference>
<dbReference type="InterPro" id="IPR004437">
    <property type="entry name" value="ParB/RepB/Spo0J"/>
</dbReference>
<dbReference type="InterPro" id="IPR036086">
    <property type="entry name" value="ParB/Sulfiredoxin_sf"/>
</dbReference>
<dbReference type="AlphaFoldDB" id="A0A6S6U7Y6"/>
<dbReference type="NCBIfam" id="TIGR00180">
    <property type="entry name" value="parB_part"/>
    <property type="match status" value="1"/>
</dbReference>
<reference evidence="3" key="1">
    <citation type="submission" date="2020-01" db="EMBL/GenBank/DDBJ databases">
        <authorList>
            <person name="Meier V. D."/>
            <person name="Meier V D."/>
        </authorList>
    </citation>
    <scope>NUCLEOTIDE SEQUENCE</scope>
    <source>
        <strain evidence="3">HLG_WM_MAG_01</strain>
    </source>
</reference>
<evidence type="ECO:0000313" key="3">
    <source>
        <dbReference type="EMBL" id="CAA6827899.1"/>
    </source>
</evidence>
<feature type="domain" description="ParB-like N-terminal" evidence="2">
    <location>
        <begin position="40"/>
        <end position="131"/>
    </location>
</feature>
<proteinExistence type="inferred from homology"/>
<organism evidence="3">
    <name type="scientific">uncultured Sulfurovum sp</name>
    <dbReference type="NCBI Taxonomy" id="269237"/>
    <lineage>
        <taxon>Bacteria</taxon>
        <taxon>Pseudomonadati</taxon>
        <taxon>Campylobacterota</taxon>
        <taxon>Epsilonproteobacteria</taxon>
        <taxon>Campylobacterales</taxon>
        <taxon>Sulfurovaceae</taxon>
        <taxon>Sulfurovum</taxon>
        <taxon>environmental samples</taxon>
    </lineage>
</organism>
<dbReference type="InterPro" id="IPR003115">
    <property type="entry name" value="ParB_N"/>
</dbReference>
<dbReference type="InterPro" id="IPR050336">
    <property type="entry name" value="Chromosome_partition/occlusion"/>
</dbReference>
<dbReference type="EMBL" id="CACVAS010000167">
    <property type="protein sequence ID" value="CAA6827899.1"/>
    <property type="molecule type" value="Genomic_DNA"/>
</dbReference>
<dbReference type="GO" id="GO:0007059">
    <property type="term" value="P:chromosome segregation"/>
    <property type="evidence" value="ECO:0007669"/>
    <property type="project" value="TreeGrafter"/>
</dbReference>
<dbReference type="Gene3D" id="3.90.1530.30">
    <property type="match status" value="1"/>
</dbReference>
<sequence length="312" mass="35721">MENKKNNKKKLVRANSLKNEAGGLTVVTSSDIKEKKELIQKIAIKDILQPKVHDRKSFSKEEISSLARNIQATKMLLQPIVVRKIDNKFERIIGFRRIEAVKELGWKEIPAIVLKDISDEDAMLIMLSENIQRENLNVFDQTVGIMEYIGLAFKLSFEDIKKLLYHFRNVDSKTISSHPGKSEDQREKMEAITQKLGNISVATLINRLKMFAFKELILDALKKGDVSYTAALELNKISDEQKIKSFIIALSSGHCSIKDIKIFLKEQKKNTALVHQSLKYKVEKSDKGLVLSIEEPLNDRQVKKLEKFLELL</sequence>
<dbReference type="PANTHER" id="PTHR33375">
    <property type="entry name" value="CHROMOSOME-PARTITIONING PROTEIN PARB-RELATED"/>
    <property type="match status" value="1"/>
</dbReference>
<evidence type="ECO:0000256" key="1">
    <source>
        <dbReference type="ARBA" id="ARBA00006295"/>
    </source>
</evidence>